<reference evidence="2" key="1">
    <citation type="submission" date="2016-10" db="EMBL/GenBank/DDBJ databases">
        <authorList>
            <person name="Varghese N."/>
            <person name="Submissions S."/>
        </authorList>
    </citation>
    <scope>NUCLEOTIDE SEQUENCE [LARGE SCALE GENOMIC DNA]</scope>
    <source>
        <strain evidence="2">OK042</strain>
    </source>
</reference>
<proteinExistence type="predicted"/>
<dbReference type="EMBL" id="FORT01000002">
    <property type="protein sequence ID" value="SFJ17567.1"/>
    <property type="molecule type" value="Genomic_DNA"/>
</dbReference>
<dbReference type="Proteomes" id="UP000198915">
    <property type="component" value="Unassembled WGS sequence"/>
</dbReference>
<dbReference type="AlphaFoldDB" id="A0A1I3P8A2"/>
<evidence type="ECO:0000313" key="1">
    <source>
        <dbReference type="EMBL" id="SFJ17567.1"/>
    </source>
</evidence>
<gene>
    <name evidence="1" type="ORF">SAMN05518846_102284</name>
</gene>
<accession>A0A1I3P8A2</accession>
<organism evidence="1 2">
    <name type="scientific">Brevibacillus centrosporus</name>
    <dbReference type="NCBI Taxonomy" id="54910"/>
    <lineage>
        <taxon>Bacteria</taxon>
        <taxon>Bacillati</taxon>
        <taxon>Bacillota</taxon>
        <taxon>Bacilli</taxon>
        <taxon>Bacillales</taxon>
        <taxon>Paenibacillaceae</taxon>
        <taxon>Brevibacillus</taxon>
    </lineage>
</organism>
<dbReference type="STRING" id="1884381.SAMN05518846_102284"/>
<sequence>MRKDRLYEEDLLVNGTVGGEVLSKQERQTLKREAGELKEKIEQAKNEPISE</sequence>
<protein>
    <submittedName>
        <fullName evidence="1">Uncharacterized protein</fullName>
    </submittedName>
</protein>
<keyword evidence="2" id="KW-1185">Reference proteome</keyword>
<dbReference type="GeneID" id="301131485"/>
<evidence type="ECO:0000313" key="2">
    <source>
        <dbReference type="Proteomes" id="UP000198915"/>
    </source>
</evidence>
<dbReference type="RefSeq" id="WP_170184287.1">
    <property type="nucleotide sequence ID" value="NZ_BJOE01000001.1"/>
</dbReference>
<name>A0A1I3P8A2_9BACL</name>